<dbReference type="GO" id="GO:0005634">
    <property type="term" value="C:nucleus"/>
    <property type="evidence" value="ECO:0007669"/>
    <property type="project" value="UniProtKB-SubCell"/>
</dbReference>
<dbReference type="InterPro" id="IPR030382">
    <property type="entry name" value="MeTrfase_TRM5/TYW2"/>
</dbReference>
<dbReference type="Pfam" id="PF25133">
    <property type="entry name" value="TYW2_N_2"/>
    <property type="match status" value="1"/>
</dbReference>
<comment type="subcellular location">
    <subcellularLocation>
        <location evidence="11">Mitochondrion matrix</location>
    </subcellularLocation>
    <subcellularLocation>
        <location evidence="11">Nucleus</location>
    </subcellularLocation>
    <subcellularLocation>
        <location evidence="11">Cytoplasm</location>
    </subcellularLocation>
    <text evidence="11">Predominantly in the mitochondria and in the nucleus.</text>
</comment>
<keyword evidence="16" id="KW-1185">Reference proteome</keyword>
<comment type="caution">
    <text evidence="15">The sequence shown here is derived from an EMBL/GenBank/DDBJ whole genome shotgun (WGS) entry which is preliminary data.</text>
</comment>
<comment type="function">
    <text evidence="9">Involved in mitochondrial tRNA methylation. Specifically methylates the N1 position of guanosine-37 in various tRNAs. Methylation is not dependent on the nature of the nucleoside 5' of the target nucleoside. This is the first step in the biosynthesis of wybutosine (yW), a modified base adjacent to the anticodon of tRNAs and required for accurate decoding.</text>
</comment>
<reference evidence="15 16" key="1">
    <citation type="submission" date="2024-05" db="EMBL/GenBank/DDBJ databases">
        <title>Culex pipiens pipiens assembly and annotation.</title>
        <authorList>
            <person name="Alout H."/>
            <person name="Durand T."/>
        </authorList>
    </citation>
    <scope>NUCLEOTIDE SEQUENCE [LARGE SCALE GENOMIC DNA]</scope>
    <source>
        <strain evidence="15">HA-2024</strain>
        <tissue evidence="15">Whole body</tissue>
    </source>
</reference>
<feature type="region of interest" description="Disordered" evidence="12">
    <location>
        <begin position="491"/>
        <end position="596"/>
    </location>
</feature>
<dbReference type="EC" id="2.1.1.228" evidence="11"/>
<feature type="binding site" evidence="11">
    <location>
        <position position="322"/>
    </location>
    <ligand>
        <name>S-adenosyl-L-methionine</name>
        <dbReference type="ChEBI" id="CHEBI:59789"/>
    </ligand>
</feature>
<evidence type="ECO:0000259" key="14">
    <source>
        <dbReference type="PROSITE" id="PS51684"/>
    </source>
</evidence>
<keyword evidence="13" id="KW-0812">Transmembrane</keyword>
<evidence type="ECO:0000256" key="6">
    <source>
        <dbReference type="ARBA" id="ARBA00022694"/>
    </source>
</evidence>
<evidence type="ECO:0000256" key="7">
    <source>
        <dbReference type="ARBA" id="ARBA00023128"/>
    </source>
</evidence>
<dbReference type="Proteomes" id="UP001562425">
    <property type="component" value="Unassembled WGS sequence"/>
</dbReference>
<dbReference type="PANTHER" id="PTHR23245:SF36">
    <property type="entry name" value="TRNA (GUANINE(37)-N1)-METHYLTRANSFERASE"/>
    <property type="match status" value="1"/>
</dbReference>
<evidence type="ECO:0000256" key="9">
    <source>
        <dbReference type="ARBA" id="ARBA00045951"/>
    </source>
</evidence>
<feature type="binding site" evidence="11">
    <location>
        <position position="394"/>
    </location>
    <ligand>
        <name>S-adenosyl-L-methionine</name>
        <dbReference type="ChEBI" id="CHEBI:59789"/>
    </ligand>
</feature>
<sequence length="596" mass="68680">MKVRPPPAEETQWRTTAEVAAMEHHHRSRSFKNQTSTKNTKPSCHVKVLRRFFKKQLQKYRNCFLTILVTAKFLIHASYLPMRIPNLFTNKFSRLFSIPSRWRHYFRNMDCPDLRPPAAVRGMTVLEREAFNKQVKVPYLKVPAELNFNTVCLAVKKLLLKMERYKPVRTEEAKIILHPAGVKSWDDLKELKLDGLGSDCLGWQEIQIGFDNWRYDEIFRAVLPEDKEGLSAFSKVGHVIHLNLKDHLLPYKGLIGEVIKDKIATCRTVVNKLDTIDNTYRNFAMELLAGEEDYQVSVKENGTVYEFDFSKVYWNPRLSTEHEKVAKMLRKEDVLLDIYAGVGPFSIPVAKKGCTVLANDLNPESYKALVNNCKKNKVESRKDDFKGTVNITMNLPALAVEHLEHFVGLLSDETVTIVHFPLVHVYCFAKGIEDKKDIARQMVKENMGIELGENLKEIAFVRNVSPNKDMMRVSFYLTNEILFSKRELKRDREVEDEHSPKRQCLDQSAQNGQEEHKKSSAGKKNNTKKAKEVSTKLKKINVNAKREKADKNFQDLHAQIVSKKQNNKPAPKPLPAKNKAQPNTKQMEADLDKMQM</sequence>
<evidence type="ECO:0000256" key="11">
    <source>
        <dbReference type="HAMAP-Rule" id="MF_03152"/>
    </source>
</evidence>
<keyword evidence="7 11" id="KW-0496">Mitochondrion</keyword>
<evidence type="ECO:0000256" key="13">
    <source>
        <dbReference type="SAM" id="Phobius"/>
    </source>
</evidence>
<keyword evidence="13" id="KW-0472">Membrane</keyword>
<dbReference type="GO" id="GO:0070901">
    <property type="term" value="P:mitochondrial tRNA methylation"/>
    <property type="evidence" value="ECO:0007669"/>
    <property type="project" value="UniProtKB-ARBA"/>
</dbReference>
<dbReference type="HAMAP" id="MF_03152">
    <property type="entry name" value="TRM5"/>
    <property type="match status" value="1"/>
</dbReference>
<accession>A0ABD1D156</accession>
<evidence type="ECO:0000256" key="4">
    <source>
        <dbReference type="ARBA" id="ARBA00022679"/>
    </source>
</evidence>
<feature type="compositionally biased region" description="Basic and acidic residues" evidence="12">
    <location>
        <begin position="491"/>
        <end position="504"/>
    </location>
</feature>
<dbReference type="GO" id="GO:0052906">
    <property type="term" value="F:tRNA (guanine(37)-N1)-methyltransferase activity"/>
    <property type="evidence" value="ECO:0007669"/>
    <property type="project" value="UniProtKB-UniRule"/>
</dbReference>
<protein>
    <recommendedName>
        <fullName evidence="11">tRNA (guanine(37)-N1)-methyltransferase</fullName>
        <ecNumber evidence="11">2.1.1.228</ecNumber>
    </recommendedName>
    <alternativeName>
        <fullName evidence="11">M1G-methyltransferase</fullName>
    </alternativeName>
    <alternativeName>
        <fullName evidence="11">tRNA [GM37] methyltransferase</fullName>
    </alternativeName>
    <alternativeName>
        <fullName evidence="11">tRNA methyltransferase 5 homolog</fullName>
    </alternativeName>
</protein>
<dbReference type="FunFam" id="3.30.300.110:FF:000001">
    <property type="entry name" value="tRNA (guanine(37)-N1)-methyltransferase"/>
    <property type="match status" value="1"/>
</dbReference>
<dbReference type="InterPro" id="IPR025792">
    <property type="entry name" value="tRNA_Gua_MeTrfase_euk"/>
</dbReference>
<keyword evidence="3 11" id="KW-0489">Methyltransferase</keyword>
<feature type="compositionally biased region" description="Basic and acidic residues" evidence="12">
    <location>
        <begin position="544"/>
        <end position="554"/>
    </location>
</feature>
<keyword evidence="8 11" id="KW-0539">Nucleus</keyword>
<dbReference type="GO" id="GO:0005759">
    <property type="term" value="C:mitochondrial matrix"/>
    <property type="evidence" value="ECO:0007669"/>
    <property type="project" value="UniProtKB-SubCell"/>
</dbReference>
<gene>
    <name evidence="15" type="ORF">pipiens_012733</name>
</gene>
<evidence type="ECO:0000256" key="3">
    <source>
        <dbReference type="ARBA" id="ARBA00022603"/>
    </source>
</evidence>
<dbReference type="AlphaFoldDB" id="A0ABD1D156"/>
<evidence type="ECO:0000256" key="1">
    <source>
        <dbReference type="ARBA" id="ARBA00009775"/>
    </source>
</evidence>
<comment type="similarity">
    <text evidence="11">Belongs to the TRM5 / TYW2 family.</text>
</comment>
<comment type="caution">
    <text evidence="11">Lacks conserved residue(s) required for the propagation of feature annotation.</text>
</comment>
<dbReference type="PROSITE" id="PS51684">
    <property type="entry name" value="SAM_MT_TRM5_TYW2"/>
    <property type="match status" value="1"/>
</dbReference>
<keyword evidence="5 11" id="KW-0949">S-adenosyl-L-methionine</keyword>
<dbReference type="SUPFAM" id="SSF53335">
    <property type="entry name" value="S-adenosyl-L-methionine-dependent methyltransferases"/>
    <property type="match status" value="1"/>
</dbReference>
<keyword evidence="13" id="KW-1133">Transmembrane helix</keyword>
<organism evidence="15 16">
    <name type="scientific">Culex pipiens pipiens</name>
    <name type="common">Northern house mosquito</name>
    <dbReference type="NCBI Taxonomy" id="38569"/>
    <lineage>
        <taxon>Eukaryota</taxon>
        <taxon>Metazoa</taxon>
        <taxon>Ecdysozoa</taxon>
        <taxon>Arthropoda</taxon>
        <taxon>Hexapoda</taxon>
        <taxon>Insecta</taxon>
        <taxon>Pterygota</taxon>
        <taxon>Neoptera</taxon>
        <taxon>Endopterygota</taxon>
        <taxon>Diptera</taxon>
        <taxon>Nematocera</taxon>
        <taxon>Culicoidea</taxon>
        <taxon>Culicidae</taxon>
        <taxon>Culicinae</taxon>
        <taxon>Culicini</taxon>
        <taxon>Culex</taxon>
        <taxon>Culex</taxon>
    </lineage>
</organism>
<keyword evidence="6 11" id="KW-0819">tRNA processing</keyword>
<name>A0ABD1D156_CULPP</name>
<dbReference type="Gene3D" id="3.30.300.110">
    <property type="entry name" value="Met-10+ protein-like domains"/>
    <property type="match status" value="1"/>
</dbReference>
<feature type="compositionally biased region" description="Basic residues" evidence="12">
    <location>
        <begin position="519"/>
        <end position="528"/>
    </location>
</feature>
<proteinExistence type="inferred from homology"/>
<dbReference type="InterPro" id="IPR056744">
    <property type="entry name" value="TRM5/TYW2-like_N"/>
</dbReference>
<comment type="function">
    <text evidence="11">Specifically methylates the N1 position of guanosine-37 in various cytoplasmic and mitochondrial tRNAs. Methylation is not dependent on the nature of the nucleoside 5' of the target nucleoside. This is the first step in the biosynthesis of wybutosine (yW), a modified base adjacent to the anticodon of tRNAs and required for accurate decoding.</text>
</comment>
<evidence type="ECO:0000256" key="8">
    <source>
        <dbReference type="ARBA" id="ARBA00023242"/>
    </source>
</evidence>
<dbReference type="InterPro" id="IPR029063">
    <property type="entry name" value="SAM-dependent_MTases_sf"/>
</dbReference>
<evidence type="ECO:0000256" key="12">
    <source>
        <dbReference type="SAM" id="MobiDB-lite"/>
    </source>
</evidence>
<dbReference type="InterPro" id="IPR056743">
    <property type="entry name" value="TRM5-TYW2-like_MTfase"/>
</dbReference>
<evidence type="ECO:0000313" key="16">
    <source>
        <dbReference type="Proteomes" id="UP001562425"/>
    </source>
</evidence>
<dbReference type="EMBL" id="JBEHCU010008157">
    <property type="protein sequence ID" value="KAL1387508.1"/>
    <property type="molecule type" value="Genomic_DNA"/>
</dbReference>
<comment type="subunit">
    <text evidence="11">Monomer.</text>
</comment>
<evidence type="ECO:0000256" key="10">
    <source>
        <dbReference type="ARBA" id="ARBA00047783"/>
    </source>
</evidence>
<dbReference type="Pfam" id="PF02475">
    <property type="entry name" value="TRM5-TYW2_MTfase"/>
    <property type="match status" value="1"/>
</dbReference>
<evidence type="ECO:0000313" key="15">
    <source>
        <dbReference type="EMBL" id="KAL1387508.1"/>
    </source>
</evidence>
<dbReference type="Gene3D" id="3.40.50.150">
    <property type="entry name" value="Vaccinia Virus protein VP39"/>
    <property type="match status" value="1"/>
</dbReference>
<keyword evidence="4 11" id="KW-0808">Transferase</keyword>
<feature type="compositionally biased region" description="Basic and acidic residues" evidence="12">
    <location>
        <begin position="587"/>
        <end position="596"/>
    </location>
</feature>
<feature type="transmembrane region" description="Helical" evidence="13">
    <location>
        <begin position="60"/>
        <end position="80"/>
    </location>
</feature>
<evidence type="ECO:0000256" key="5">
    <source>
        <dbReference type="ARBA" id="ARBA00022691"/>
    </source>
</evidence>
<comment type="catalytic activity">
    <reaction evidence="10 11">
        <text>guanosine(37) in tRNA + S-adenosyl-L-methionine = N(1)-methylguanosine(37) in tRNA + S-adenosyl-L-homocysteine + H(+)</text>
        <dbReference type="Rhea" id="RHEA:36899"/>
        <dbReference type="Rhea" id="RHEA-COMP:10145"/>
        <dbReference type="Rhea" id="RHEA-COMP:10147"/>
        <dbReference type="ChEBI" id="CHEBI:15378"/>
        <dbReference type="ChEBI" id="CHEBI:57856"/>
        <dbReference type="ChEBI" id="CHEBI:59789"/>
        <dbReference type="ChEBI" id="CHEBI:73542"/>
        <dbReference type="ChEBI" id="CHEBI:74269"/>
        <dbReference type="EC" id="2.1.1.228"/>
    </reaction>
</comment>
<feature type="binding site" evidence="11">
    <location>
        <begin position="360"/>
        <end position="361"/>
    </location>
    <ligand>
        <name>S-adenosyl-L-methionine</name>
        <dbReference type="ChEBI" id="CHEBI:59789"/>
    </ligand>
</feature>
<dbReference type="PANTHER" id="PTHR23245">
    <property type="entry name" value="TRNA METHYLTRANSFERASE"/>
    <property type="match status" value="1"/>
</dbReference>
<keyword evidence="2 11" id="KW-0963">Cytoplasm</keyword>
<feature type="domain" description="SAM-dependent methyltransferase TRM5/TYW2-type" evidence="14">
    <location>
        <begin position="233"/>
        <end position="479"/>
    </location>
</feature>
<feature type="compositionally biased region" description="Low complexity" evidence="12">
    <location>
        <begin position="563"/>
        <end position="583"/>
    </location>
</feature>
<comment type="similarity">
    <text evidence="1">Belongs to the class I-like SAM-binding methyltransferase superfamily. TRM5/TYW2 family.</text>
</comment>
<evidence type="ECO:0000256" key="2">
    <source>
        <dbReference type="ARBA" id="ARBA00022490"/>
    </source>
</evidence>